<keyword evidence="7" id="KW-1185">Reference proteome</keyword>
<comment type="cofactor">
    <cofactor evidence="5">
        <name>Fe(2+)</name>
        <dbReference type="ChEBI" id="CHEBI:29033"/>
    </cofactor>
    <text evidence="5">Binds 1 Fe(2+) ion per subunit.</text>
</comment>
<dbReference type="Pfam" id="PF03055">
    <property type="entry name" value="RPE65"/>
    <property type="match status" value="1"/>
</dbReference>
<evidence type="ECO:0000256" key="3">
    <source>
        <dbReference type="ARBA" id="ARBA00023002"/>
    </source>
</evidence>
<dbReference type="EC" id="1.13.11.-" evidence="5"/>
<evidence type="ECO:0000313" key="6">
    <source>
        <dbReference type="EMBL" id="MFC5746504.1"/>
    </source>
</evidence>
<dbReference type="EMBL" id="JBHSON010000014">
    <property type="protein sequence ID" value="MFC5746504.1"/>
    <property type="molecule type" value="Genomic_DNA"/>
</dbReference>
<evidence type="ECO:0000256" key="4">
    <source>
        <dbReference type="ARBA" id="ARBA00023004"/>
    </source>
</evidence>
<sequence>MTAPAGQSGATGHGGHHPWHRVYEALEDEHDYEIDDIGGALPDGLRGTLYRNGPGRWQVGESLLDHIFDGDGMLSMFAFPGDGRVRYRNRYVRTRHYRYGQEKGRVGLRGIGTQRPGGMLANMFRPPSNVANTGVVLHGGKLLALWEGGRPFRLDPDSLETLGEYSFGGRLKVPAAFSAHPSRCPDTGELFNFGMDFTRARSLRCYRVDPDGALHHLPRVPLPYTPWNHDFALTRRHLVFVINPVVPKAAGILLGTKSISEALRYEPHRPTCFTIVPRDGGRARVIEHEALLGFHFVNAFEDGDDIVVEFVRFADWDGVATAFRDFRTRDFPWGCALMRYRVSPESGRVEGEELCALPLELPHADVRQAGSPHRYTYFAGRTRPGSPDDRIGIHAFDHVTGERKVHELPAGHMPGEPVFAPRAPDAPEGDGWLLALAYDPGGHRSRLLVLDARDVEADPVAVLGLRHHIPMGFHGAFTERVAHSGK</sequence>
<proteinExistence type="inferred from homology"/>
<evidence type="ECO:0000256" key="1">
    <source>
        <dbReference type="ARBA" id="ARBA00006787"/>
    </source>
</evidence>
<dbReference type="RefSeq" id="WP_378282124.1">
    <property type="nucleotide sequence ID" value="NZ_JBHSON010000014.1"/>
</dbReference>
<comment type="caution">
    <text evidence="6">The sequence shown here is derived from an EMBL/GenBank/DDBJ whole genome shotgun (WGS) entry which is preliminary data.</text>
</comment>
<dbReference type="PANTHER" id="PTHR10543">
    <property type="entry name" value="BETA-CAROTENE DIOXYGENASE"/>
    <property type="match status" value="1"/>
</dbReference>
<protein>
    <recommendedName>
        <fullName evidence="5">Dioxygenase</fullName>
        <ecNumber evidence="5">1.13.11.-</ecNumber>
    </recommendedName>
</protein>
<organism evidence="6 7">
    <name type="scientific">Actinomadura rugatobispora</name>
    <dbReference type="NCBI Taxonomy" id="1994"/>
    <lineage>
        <taxon>Bacteria</taxon>
        <taxon>Bacillati</taxon>
        <taxon>Actinomycetota</taxon>
        <taxon>Actinomycetes</taxon>
        <taxon>Streptosporangiales</taxon>
        <taxon>Thermomonosporaceae</taxon>
        <taxon>Actinomadura</taxon>
    </lineage>
</organism>
<evidence type="ECO:0000313" key="7">
    <source>
        <dbReference type="Proteomes" id="UP001596074"/>
    </source>
</evidence>
<keyword evidence="3 5" id="KW-0560">Oxidoreductase</keyword>
<gene>
    <name evidence="6" type="ORF">ACFPZN_12850</name>
</gene>
<comment type="similarity">
    <text evidence="1 5">Belongs to the carotenoid oxygenase family.</text>
</comment>
<evidence type="ECO:0000256" key="2">
    <source>
        <dbReference type="ARBA" id="ARBA00022723"/>
    </source>
</evidence>
<keyword evidence="4 5" id="KW-0408">Iron</keyword>
<keyword evidence="2 5" id="KW-0479">Metal-binding</keyword>
<dbReference type="PANTHER" id="PTHR10543:SF89">
    <property type="entry name" value="CAROTENOID 9,10(9',10')-CLEAVAGE DIOXYGENASE 1"/>
    <property type="match status" value="1"/>
</dbReference>
<dbReference type="InterPro" id="IPR004294">
    <property type="entry name" value="Carotenoid_Oase"/>
</dbReference>
<evidence type="ECO:0000256" key="5">
    <source>
        <dbReference type="RuleBase" id="RU364048"/>
    </source>
</evidence>
<accession>A0ABW0ZXJ1</accession>
<keyword evidence="5" id="KW-0223">Dioxygenase</keyword>
<reference evidence="7" key="1">
    <citation type="journal article" date="2019" name="Int. J. Syst. Evol. Microbiol.">
        <title>The Global Catalogue of Microorganisms (GCM) 10K type strain sequencing project: providing services to taxonomists for standard genome sequencing and annotation.</title>
        <authorList>
            <consortium name="The Broad Institute Genomics Platform"/>
            <consortium name="The Broad Institute Genome Sequencing Center for Infectious Disease"/>
            <person name="Wu L."/>
            <person name="Ma J."/>
        </authorList>
    </citation>
    <scope>NUCLEOTIDE SEQUENCE [LARGE SCALE GENOMIC DNA]</scope>
    <source>
        <strain evidence="7">KCTC 42087</strain>
    </source>
</reference>
<dbReference type="Proteomes" id="UP001596074">
    <property type="component" value="Unassembled WGS sequence"/>
</dbReference>
<name>A0ABW0ZXJ1_9ACTN</name>